<dbReference type="EMBL" id="VGIY01000404">
    <property type="protein sequence ID" value="MBM3318571.1"/>
    <property type="molecule type" value="Genomic_DNA"/>
</dbReference>
<keyword evidence="1" id="KW-0732">Signal</keyword>
<sequence length="665" mass="72039">MRRTAGLLALLLLAAAPAIAVDTNIYNIRTGAHSTGTLVTVGELTDVVVTASGRFGFCVQELVGLAPPPYTYMYCGLWVYTNGTHVGQLKKGDLVAVTGLTEEYFGLTEINVVTAGGDGDYAVVGSAPVPAPVHLRIADINDTGPFNEAFESILVRVDLNDPTLYARARDSFNEWYLSTSPTIGQGDSILIDSYSADPSPDGDFDYVIPPEGTLLSYVQGMLTYNYSKFKIAPRNCVEDLGMACAPALRGAWARSNAQVDVLFAVPVDPASAGNPNNYYFESPLAVLGAARDAIDPRLVHLTTSAQTPGTGDILYVEDVLSEGDLVPVPPNAQASFTQGLLSLYNIQYVPNVLQGNSPYNNKIVTTSGRVAAVDGNSYYLQEGDAGPFKHLYARVAPYGSLAVGDSVLLAGRVLEYFNSTYIGYSAGVQLWENLGPATSPVIAHPVTAGQIIYNAFPVTGQPWRPGNNLPEPWEDALVHLTTPVYADSVAAQAALYGEWWLLAGTDSCRTDIRHSLNDFGDLLSPRGLWVGDSLDMTGILRYEYTLYRLVPRDQSDIVILHSNMGVNEIPRDLLASLSQNHPNPFAGGTTLRFRLEDHATVSAEVFDVTGACVRRLLDRQPARAGEHMVHWDGRTDRGLRAEAGTYFYRLTVDGRSEARQMVRID</sequence>
<dbReference type="Proteomes" id="UP000748308">
    <property type="component" value="Unassembled WGS sequence"/>
</dbReference>
<protein>
    <submittedName>
        <fullName evidence="3">T9SS type A sorting domain-containing protein</fullName>
    </submittedName>
</protein>
<evidence type="ECO:0000313" key="4">
    <source>
        <dbReference type="Proteomes" id="UP000748308"/>
    </source>
</evidence>
<gene>
    <name evidence="3" type="ORF">FJY75_12035</name>
</gene>
<dbReference type="PANTHER" id="PTHR42834">
    <property type="entry name" value="ENDONUCLEASE/EXONUCLEASE/PHOSPHATASE FAMILY PROTEIN (AFU_ORTHOLOGUE AFUA_3G09210)"/>
    <property type="match status" value="1"/>
</dbReference>
<organism evidence="3 4">
    <name type="scientific">Eiseniibacteriota bacterium</name>
    <dbReference type="NCBI Taxonomy" id="2212470"/>
    <lineage>
        <taxon>Bacteria</taxon>
        <taxon>Candidatus Eiseniibacteriota</taxon>
    </lineage>
</organism>
<evidence type="ECO:0000259" key="2">
    <source>
        <dbReference type="Pfam" id="PF13860"/>
    </source>
</evidence>
<feature type="signal peptide" evidence="1">
    <location>
        <begin position="1"/>
        <end position="20"/>
    </location>
</feature>
<evidence type="ECO:0000313" key="3">
    <source>
        <dbReference type="EMBL" id="MBM3318571.1"/>
    </source>
</evidence>
<dbReference type="Gene3D" id="2.60.40.4070">
    <property type="match status" value="1"/>
</dbReference>
<dbReference type="InterPro" id="IPR025965">
    <property type="entry name" value="FlgD/Vpr_Ig-like"/>
</dbReference>
<name>A0A938BS94_UNCEI</name>
<dbReference type="NCBIfam" id="TIGR04183">
    <property type="entry name" value="Por_Secre_tail"/>
    <property type="match status" value="1"/>
</dbReference>
<dbReference type="InterPro" id="IPR026444">
    <property type="entry name" value="Secre_tail"/>
</dbReference>
<evidence type="ECO:0000256" key="1">
    <source>
        <dbReference type="SAM" id="SignalP"/>
    </source>
</evidence>
<feature type="chain" id="PRO_5037335360" evidence="1">
    <location>
        <begin position="21"/>
        <end position="665"/>
    </location>
</feature>
<dbReference type="PANTHER" id="PTHR42834:SF1">
    <property type="entry name" value="ENDONUCLEASE_EXONUCLEASE_PHOSPHATASE FAMILY PROTEIN (AFU_ORTHOLOGUE AFUA_3G09210)"/>
    <property type="match status" value="1"/>
</dbReference>
<feature type="domain" description="FlgD/Vpr Ig-like" evidence="2">
    <location>
        <begin position="585"/>
        <end position="651"/>
    </location>
</feature>
<dbReference type="Pfam" id="PF13860">
    <property type="entry name" value="FlgD_ig"/>
    <property type="match status" value="1"/>
</dbReference>
<comment type="caution">
    <text evidence="3">The sequence shown here is derived from an EMBL/GenBank/DDBJ whole genome shotgun (WGS) entry which is preliminary data.</text>
</comment>
<reference evidence="3" key="1">
    <citation type="submission" date="2019-03" db="EMBL/GenBank/DDBJ databases">
        <title>Lake Tanganyika Metagenome-Assembled Genomes (MAGs).</title>
        <authorList>
            <person name="Tran P."/>
        </authorList>
    </citation>
    <scope>NUCLEOTIDE SEQUENCE</scope>
    <source>
        <strain evidence="3">M_DeepCast_400m_m2_100</strain>
    </source>
</reference>
<accession>A0A938BS94</accession>
<dbReference type="AlphaFoldDB" id="A0A938BS94"/>
<proteinExistence type="predicted"/>